<keyword evidence="4" id="KW-1185">Reference proteome</keyword>
<accession>A0A402BL59</accession>
<feature type="transmembrane region" description="Helical" evidence="2">
    <location>
        <begin position="75"/>
        <end position="96"/>
    </location>
</feature>
<dbReference type="AlphaFoldDB" id="A0A402BL59"/>
<keyword evidence="2" id="KW-0472">Membrane</keyword>
<proteinExistence type="predicted"/>
<protein>
    <submittedName>
        <fullName evidence="3">Uncharacterized protein</fullName>
    </submittedName>
</protein>
<name>A0A402BL59_9CHLR</name>
<gene>
    <name evidence="3" type="ORF">KDA_75340</name>
</gene>
<evidence type="ECO:0000256" key="2">
    <source>
        <dbReference type="SAM" id="Phobius"/>
    </source>
</evidence>
<dbReference type="Proteomes" id="UP000287171">
    <property type="component" value="Unassembled WGS sequence"/>
</dbReference>
<evidence type="ECO:0000313" key="4">
    <source>
        <dbReference type="Proteomes" id="UP000287171"/>
    </source>
</evidence>
<organism evidence="3 4">
    <name type="scientific">Dictyobacter alpinus</name>
    <dbReference type="NCBI Taxonomy" id="2014873"/>
    <lineage>
        <taxon>Bacteria</taxon>
        <taxon>Bacillati</taxon>
        <taxon>Chloroflexota</taxon>
        <taxon>Ktedonobacteria</taxon>
        <taxon>Ktedonobacterales</taxon>
        <taxon>Dictyobacteraceae</taxon>
        <taxon>Dictyobacter</taxon>
    </lineage>
</organism>
<feature type="compositionally biased region" description="Polar residues" evidence="1">
    <location>
        <begin position="122"/>
        <end position="137"/>
    </location>
</feature>
<keyword evidence="2" id="KW-0812">Transmembrane</keyword>
<evidence type="ECO:0000256" key="1">
    <source>
        <dbReference type="SAM" id="MobiDB-lite"/>
    </source>
</evidence>
<dbReference type="EMBL" id="BIFT01000003">
    <property type="protein sequence ID" value="GCE32050.1"/>
    <property type="molecule type" value="Genomic_DNA"/>
</dbReference>
<feature type="transmembrane region" description="Helical" evidence="2">
    <location>
        <begin position="23"/>
        <end position="43"/>
    </location>
</feature>
<evidence type="ECO:0000313" key="3">
    <source>
        <dbReference type="EMBL" id="GCE32050.1"/>
    </source>
</evidence>
<keyword evidence="2" id="KW-1133">Transmembrane helix</keyword>
<sequence>MPVNDIEKHPHSFFHEEERRLPLMPALIVGGAFFVGICLMALINRAELGIIVSQFGALWPIAQNRQEILRVCFKILLTGLVFAAIALVCYLTFYAVRNYKQDGQDEQDEALPVATTHTASRALSRTPVMATSPSATQRDLIPAPASPRQQVPSQRPAMQQLPFTPIPETVMISAHAINAQIEKEHAEIQSVGTIYGDTVVIPEERLDQQAAKEEKSLVSSKQQLGQMGDEPTPIYITITLLKTITMALHVPGSTKTYPVTLDDLNSKALQLIAYIARHQGKKVNLGDMRNDVFGNDDMDTNQVQESLNTAKREIRRRIGQAVERARNDFGTDVFPTDLDIFELAKKKYWLPAHCRVTDLAILEEQHQIIEQAETSNQLVNYVPDAVYKACMTLINTYSGDFIEDLLVDDPYAFDPPTDSWAREPFTLFRDYYLDAILYAAEYERKMADSANTPAQQREHYAEAGRLFSLGAMAACNKQVFDGMFDTKVFFSSKPGRRHGAHVLLSEQLIRRAIALYGKIGNTIVAKRVYATYEQQMHFVSNKGWTADPETLKDLEAAMQQTGAYRFPDQIASPYDLSSNLVGAESA</sequence>
<comment type="caution">
    <text evidence="3">The sequence shown here is derived from an EMBL/GenBank/DDBJ whole genome shotgun (WGS) entry which is preliminary data.</text>
</comment>
<feature type="region of interest" description="Disordered" evidence="1">
    <location>
        <begin position="122"/>
        <end position="154"/>
    </location>
</feature>
<reference evidence="4" key="1">
    <citation type="submission" date="2018-12" db="EMBL/GenBank/DDBJ databases">
        <title>Tengunoibacter tsumagoiensis gen. nov., sp. nov., Dictyobacter kobayashii sp. nov., D. alpinus sp. nov., and D. joshuensis sp. nov. and description of Dictyobacteraceae fam. nov. within the order Ktedonobacterales isolated from Tengu-no-mugimeshi.</title>
        <authorList>
            <person name="Wang C.M."/>
            <person name="Zheng Y."/>
            <person name="Sakai Y."/>
            <person name="Toyoda A."/>
            <person name="Minakuchi Y."/>
            <person name="Abe K."/>
            <person name="Yokota A."/>
            <person name="Yabe S."/>
        </authorList>
    </citation>
    <scope>NUCLEOTIDE SEQUENCE [LARGE SCALE GENOMIC DNA]</scope>
    <source>
        <strain evidence="4">Uno16</strain>
    </source>
</reference>